<keyword evidence="4" id="KW-0945">Host-virus interaction</keyword>
<keyword evidence="11" id="KW-1015">Disulfide bond</keyword>
<evidence type="ECO:0000259" key="16">
    <source>
        <dbReference type="PROSITE" id="PS51473"/>
    </source>
</evidence>
<keyword evidence="3" id="KW-1003">Cell membrane</keyword>
<dbReference type="GO" id="GO:0005886">
    <property type="term" value="C:plasma membrane"/>
    <property type="evidence" value="ECO:0007669"/>
    <property type="project" value="UniProtKB-SubCell"/>
</dbReference>
<dbReference type="InterPro" id="IPR038408">
    <property type="entry name" value="GNK2_sf"/>
</dbReference>
<evidence type="ECO:0000256" key="5">
    <source>
        <dbReference type="ARBA" id="ARBA00022692"/>
    </source>
</evidence>
<keyword evidence="8" id="KW-0965">Cell junction</keyword>
<keyword evidence="10 14" id="KW-0472">Membrane</keyword>
<comment type="caution">
    <text evidence="17">The sequence shown here is derived from an EMBL/GenBank/DDBJ whole genome shotgun (WGS) entry which is preliminary data.</text>
</comment>
<evidence type="ECO:0000256" key="12">
    <source>
        <dbReference type="ARBA" id="ARBA00024184"/>
    </source>
</evidence>
<keyword evidence="5 14" id="KW-0812">Transmembrane</keyword>
<dbReference type="Pfam" id="PF01657">
    <property type="entry name" value="Stress-antifung"/>
    <property type="match status" value="2"/>
</dbReference>
<keyword evidence="6 15" id="KW-0732">Signal</keyword>
<feature type="signal peptide" evidence="15">
    <location>
        <begin position="1"/>
        <end position="26"/>
    </location>
</feature>
<evidence type="ECO:0000256" key="4">
    <source>
        <dbReference type="ARBA" id="ARBA00022581"/>
    </source>
</evidence>
<evidence type="ECO:0000256" key="1">
    <source>
        <dbReference type="ARBA" id="ARBA00004251"/>
    </source>
</evidence>
<dbReference type="PROSITE" id="PS51473">
    <property type="entry name" value="GNK2"/>
    <property type="match status" value="2"/>
</dbReference>
<feature type="domain" description="Gnk2-homologous" evidence="16">
    <location>
        <begin position="30"/>
        <end position="136"/>
    </location>
</feature>
<evidence type="ECO:0000256" key="3">
    <source>
        <dbReference type="ARBA" id="ARBA00022475"/>
    </source>
</evidence>
<sequence>MKMKPNFTPLLLLLLLFFLLFNTTTPSSITDFVYAGCSPLKYTPGTPYQASVNSLLTSIANSAIILPYNQFTSTGPMPSSAPSSFGVYQCRGDLSVSDCQSCIQSSLTQIGSLCPFAVGASLQLLGCFIRYDNSSFVGAQDKGLVLKRCGGSVANNGGGDYGAQREGVLTGIVSGTGTYRVAGRGGGGAVQGEAQCEGDMDAKTCGDCLGDAVGTLRSACGDAVSGEVYLVKCYARYWATGAYARSDAHDYSPSSDVASKTWAIVLGIIAGVALIIVFLSFLRQACCSHGHGKM</sequence>
<keyword evidence="18" id="KW-1185">Reference proteome</keyword>
<feature type="domain" description="Gnk2-homologous" evidence="16">
    <location>
        <begin position="142"/>
        <end position="242"/>
    </location>
</feature>
<dbReference type="PANTHER" id="PTHR32080:SF3">
    <property type="entry name" value="PLASMODESMATA-LOCATED PROTEIN 7"/>
    <property type="match status" value="1"/>
</dbReference>
<keyword evidence="7" id="KW-0677">Repeat</keyword>
<protein>
    <submittedName>
        <fullName evidence="17">Cysteine-rich repeat secretory protein 60</fullName>
    </submittedName>
</protein>
<reference evidence="17" key="2">
    <citation type="submission" date="2023-06" db="EMBL/GenBank/DDBJ databases">
        <authorList>
            <person name="Ma L."/>
            <person name="Liu K.-W."/>
            <person name="Li Z."/>
            <person name="Hsiao Y.-Y."/>
            <person name="Qi Y."/>
            <person name="Fu T."/>
            <person name="Tang G."/>
            <person name="Zhang D."/>
            <person name="Sun W.-H."/>
            <person name="Liu D.-K."/>
            <person name="Li Y."/>
            <person name="Chen G.-Z."/>
            <person name="Liu X.-D."/>
            <person name="Liao X.-Y."/>
            <person name="Jiang Y.-T."/>
            <person name="Yu X."/>
            <person name="Hao Y."/>
            <person name="Huang J."/>
            <person name="Zhao X.-W."/>
            <person name="Ke S."/>
            <person name="Chen Y.-Y."/>
            <person name="Wu W.-L."/>
            <person name="Hsu J.-L."/>
            <person name="Lin Y.-F."/>
            <person name="Huang M.-D."/>
            <person name="Li C.-Y."/>
            <person name="Huang L."/>
            <person name="Wang Z.-W."/>
            <person name="Zhao X."/>
            <person name="Zhong W.-Y."/>
            <person name="Peng D.-H."/>
            <person name="Ahmad S."/>
            <person name="Lan S."/>
            <person name="Zhang J.-S."/>
            <person name="Tsai W.-C."/>
            <person name="Van De Peer Y."/>
            <person name="Liu Z.-J."/>
        </authorList>
    </citation>
    <scope>NUCLEOTIDE SEQUENCE</scope>
    <source>
        <strain evidence="17">SCP</strain>
        <tissue evidence="17">Leaves</tissue>
    </source>
</reference>
<proteinExistence type="inferred from homology"/>
<keyword evidence="2" id="KW-0813">Transport</keyword>
<organism evidence="17 18">
    <name type="scientific">Acorus gramineus</name>
    <name type="common">Dwarf sweet flag</name>
    <dbReference type="NCBI Taxonomy" id="55184"/>
    <lineage>
        <taxon>Eukaryota</taxon>
        <taxon>Viridiplantae</taxon>
        <taxon>Streptophyta</taxon>
        <taxon>Embryophyta</taxon>
        <taxon>Tracheophyta</taxon>
        <taxon>Spermatophyta</taxon>
        <taxon>Magnoliopsida</taxon>
        <taxon>Liliopsida</taxon>
        <taxon>Acoraceae</taxon>
        <taxon>Acorus</taxon>
    </lineage>
</organism>
<dbReference type="FunFam" id="3.30.430.20:FF:000001">
    <property type="entry name" value="cysteine-rich repeat secretory protein 3"/>
    <property type="match status" value="1"/>
</dbReference>
<evidence type="ECO:0000256" key="6">
    <source>
        <dbReference type="ARBA" id="ARBA00022729"/>
    </source>
</evidence>
<evidence type="ECO:0000256" key="10">
    <source>
        <dbReference type="ARBA" id="ARBA00023136"/>
    </source>
</evidence>
<evidence type="ECO:0000256" key="11">
    <source>
        <dbReference type="ARBA" id="ARBA00023157"/>
    </source>
</evidence>
<dbReference type="Proteomes" id="UP001179952">
    <property type="component" value="Unassembled WGS sequence"/>
</dbReference>
<comment type="subcellular location">
    <subcellularLocation>
        <location evidence="12">Cell junction</location>
        <location evidence="12">Plasmodesma</location>
    </subcellularLocation>
    <subcellularLocation>
        <location evidence="1">Cell membrane</location>
        <topology evidence="1">Single-pass type I membrane protein</topology>
    </subcellularLocation>
</comment>
<dbReference type="GO" id="GO:0009506">
    <property type="term" value="C:plasmodesma"/>
    <property type="evidence" value="ECO:0007669"/>
    <property type="project" value="UniProtKB-SubCell"/>
</dbReference>
<dbReference type="CDD" id="cd23509">
    <property type="entry name" value="Gnk2-like"/>
    <property type="match status" value="2"/>
</dbReference>
<evidence type="ECO:0000256" key="13">
    <source>
        <dbReference type="ARBA" id="ARBA00038393"/>
    </source>
</evidence>
<evidence type="ECO:0000256" key="8">
    <source>
        <dbReference type="ARBA" id="ARBA00022949"/>
    </source>
</evidence>
<evidence type="ECO:0000256" key="9">
    <source>
        <dbReference type="ARBA" id="ARBA00022989"/>
    </source>
</evidence>
<dbReference type="InterPro" id="IPR002902">
    <property type="entry name" value="GNK2"/>
</dbReference>
<evidence type="ECO:0000256" key="14">
    <source>
        <dbReference type="SAM" id="Phobius"/>
    </source>
</evidence>
<feature type="chain" id="PRO_5043451614" evidence="15">
    <location>
        <begin position="27"/>
        <end position="294"/>
    </location>
</feature>
<accession>A0AAV9BN48</accession>
<dbReference type="AlphaFoldDB" id="A0AAV9BN48"/>
<gene>
    <name evidence="17" type="ORF">QJS04_geneDACA018814</name>
</gene>
<feature type="transmembrane region" description="Helical" evidence="14">
    <location>
        <begin position="262"/>
        <end position="282"/>
    </location>
</feature>
<evidence type="ECO:0000256" key="15">
    <source>
        <dbReference type="SAM" id="SignalP"/>
    </source>
</evidence>
<comment type="similarity">
    <text evidence="13">Belongs to the cysteine-rich repeat secretory protein family. Plasmodesmata-located proteins (PDLD) subfamily.</text>
</comment>
<dbReference type="Gene3D" id="3.30.430.20">
    <property type="entry name" value="Gnk2 domain, C-X8-C-X2-C motif"/>
    <property type="match status" value="2"/>
</dbReference>
<keyword evidence="9 14" id="KW-1133">Transmembrane helix</keyword>
<evidence type="ECO:0000313" key="18">
    <source>
        <dbReference type="Proteomes" id="UP001179952"/>
    </source>
</evidence>
<dbReference type="EMBL" id="JAUJYN010000002">
    <property type="protein sequence ID" value="KAK1277731.1"/>
    <property type="molecule type" value="Genomic_DNA"/>
</dbReference>
<evidence type="ECO:0000256" key="7">
    <source>
        <dbReference type="ARBA" id="ARBA00022737"/>
    </source>
</evidence>
<reference evidence="17" key="1">
    <citation type="journal article" date="2023" name="Nat. Commun.">
        <title>Diploid and tetraploid genomes of Acorus and the evolution of monocots.</title>
        <authorList>
            <person name="Ma L."/>
            <person name="Liu K.W."/>
            <person name="Li Z."/>
            <person name="Hsiao Y.Y."/>
            <person name="Qi Y."/>
            <person name="Fu T."/>
            <person name="Tang G.D."/>
            <person name="Zhang D."/>
            <person name="Sun W.H."/>
            <person name="Liu D.K."/>
            <person name="Li Y."/>
            <person name="Chen G.Z."/>
            <person name="Liu X.D."/>
            <person name="Liao X.Y."/>
            <person name="Jiang Y.T."/>
            <person name="Yu X."/>
            <person name="Hao Y."/>
            <person name="Huang J."/>
            <person name="Zhao X.W."/>
            <person name="Ke S."/>
            <person name="Chen Y.Y."/>
            <person name="Wu W.L."/>
            <person name="Hsu J.L."/>
            <person name="Lin Y.F."/>
            <person name="Huang M.D."/>
            <person name="Li C.Y."/>
            <person name="Huang L."/>
            <person name="Wang Z.W."/>
            <person name="Zhao X."/>
            <person name="Zhong W.Y."/>
            <person name="Peng D.H."/>
            <person name="Ahmad S."/>
            <person name="Lan S."/>
            <person name="Zhang J.S."/>
            <person name="Tsai W.C."/>
            <person name="Van de Peer Y."/>
            <person name="Liu Z.J."/>
        </authorList>
    </citation>
    <scope>NUCLEOTIDE SEQUENCE</scope>
    <source>
        <strain evidence="17">SCP</strain>
    </source>
</reference>
<name>A0AAV9BN48_ACOGR</name>
<evidence type="ECO:0000256" key="2">
    <source>
        <dbReference type="ARBA" id="ARBA00022448"/>
    </source>
</evidence>
<evidence type="ECO:0000313" key="17">
    <source>
        <dbReference type="EMBL" id="KAK1277731.1"/>
    </source>
</evidence>
<dbReference type="PANTHER" id="PTHR32080">
    <property type="entry name" value="ANTIFUNGAL PROTEIN GINKBILOBIN-2-LIKE"/>
    <property type="match status" value="1"/>
</dbReference>
<dbReference type="InterPro" id="IPR051378">
    <property type="entry name" value="Cell2Cell_Antifungal"/>
</dbReference>